<reference evidence="2 3" key="2">
    <citation type="submission" date="2020-06" db="EMBL/GenBank/DDBJ databases">
        <title>Antribacter stalactiti gen. nov., sp. nov., a new member of the family Nacardiaceae isolated from a cave.</title>
        <authorList>
            <person name="Kim I.S."/>
        </authorList>
    </citation>
    <scope>NUCLEOTIDE SEQUENCE [LARGE SCALE GENOMIC DNA]</scope>
    <source>
        <strain evidence="2 3">YC2-7</strain>
    </source>
</reference>
<dbReference type="Pfam" id="PF12680">
    <property type="entry name" value="SnoaL_2"/>
    <property type="match status" value="1"/>
</dbReference>
<dbReference type="AlphaFoldDB" id="A0A848KG66"/>
<dbReference type="RefSeq" id="WP_169589862.1">
    <property type="nucleotide sequence ID" value="NZ_VCQU01000007.1"/>
</dbReference>
<dbReference type="Proteomes" id="UP000535543">
    <property type="component" value="Unassembled WGS sequence"/>
</dbReference>
<accession>A0A848KG66</accession>
<evidence type="ECO:0000313" key="3">
    <source>
        <dbReference type="Proteomes" id="UP000535543"/>
    </source>
</evidence>
<dbReference type="Gene3D" id="3.10.450.50">
    <property type="match status" value="1"/>
</dbReference>
<gene>
    <name evidence="2" type="ORF">FGL95_19215</name>
</gene>
<dbReference type="InterPro" id="IPR032710">
    <property type="entry name" value="NTF2-like_dom_sf"/>
</dbReference>
<sequence length="105" mass="11665">MTLLVDKYIDAVNRADIDALTAIFAPTATLRQREGVYRGTGQIADFYRNLWLGGPSAHEIENQFADGSAQIVQFKATSPTGETRHAVDVFIVEDGLVQSLDIYYR</sequence>
<comment type="caution">
    <text evidence="2">The sequence shown here is derived from an EMBL/GenBank/DDBJ whole genome shotgun (WGS) entry which is preliminary data.</text>
</comment>
<dbReference type="EMBL" id="VCQU01000007">
    <property type="protein sequence ID" value="NMN97171.1"/>
    <property type="molecule type" value="Genomic_DNA"/>
</dbReference>
<reference evidence="2 3" key="1">
    <citation type="submission" date="2019-05" db="EMBL/GenBank/DDBJ databases">
        <authorList>
            <person name="Lee S.D."/>
        </authorList>
    </citation>
    <scope>NUCLEOTIDE SEQUENCE [LARGE SCALE GENOMIC DNA]</scope>
    <source>
        <strain evidence="2 3">YC2-7</strain>
    </source>
</reference>
<name>A0A848KG66_9NOCA</name>
<protein>
    <submittedName>
        <fullName evidence="2">Nuclear transport factor 2 family protein</fullName>
    </submittedName>
</protein>
<keyword evidence="3" id="KW-1185">Reference proteome</keyword>
<dbReference type="InterPro" id="IPR037401">
    <property type="entry name" value="SnoaL-like"/>
</dbReference>
<evidence type="ECO:0000259" key="1">
    <source>
        <dbReference type="Pfam" id="PF12680"/>
    </source>
</evidence>
<organism evidence="2 3">
    <name type="scientific">Antrihabitans stalactiti</name>
    <dbReference type="NCBI Taxonomy" id="2584121"/>
    <lineage>
        <taxon>Bacteria</taxon>
        <taxon>Bacillati</taxon>
        <taxon>Actinomycetota</taxon>
        <taxon>Actinomycetes</taxon>
        <taxon>Mycobacteriales</taxon>
        <taxon>Nocardiaceae</taxon>
        <taxon>Antrihabitans</taxon>
    </lineage>
</organism>
<feature type="domain" description="SnoaL-like" evidence="1">
    <location>
        <begin position="5"/>
        <end position="97"/>
    </location>
</feature>
<proteinExistence type="predicted"/>
<evidence type="ECO:0000313" key="2">
    <source>
        <dbReference type="EMBL" id="NMN97171.1"/>
    </source>
</evidence>
<dbReference type="SUPFAM" id="SSF54427">
    <property type="entry name" value="NTF2-like"/>
    <property type="match status" value="1"/>
</dbReference>